<dbReference type="Proteomes" id="UP000317550">
    <property type="component" value="Chromosome"/>
</dbReference>
<keyword evidence="3" id="KW-1185">Reference proteome</keyword>
<keyword evidence="1" id="KW-0175">Coiled coil</keyword>
<dbReference type="OrthoDB" id="9135331at2"/>
<evidence type="ECO:0008006" key="4">
    <source>
        <dbReference type="Google" id="ProtNLM"/>
    </source>
</evidence>
<evidence type="ECO:0000313" key="2">
    <source>
        <dbReference type="EMBL" id="QDQ26936.1"/>
    </source>
</evidence>
<reference evidence="3" key="1">
    <citation type="submission" date="2019-07" db="EMBL/GenBank/DDBJ databases">
        <title>Chitinimonas sp. nov., isolated from Ny-Alesund, arctica soil.</title>
        <authorList>
            <person name="Xu Q."/>
            <person name="Peng F."/>
        </authorList>
    </citation>
    <scope>NUCLEOTIDE SEQUENCE [LARGE SCALE GENOMIC DNA]</scope>
    <source>
        <strain evidence="3">R3-44</strain>
    </source>
</reference>
<gene>
    <name evidence="2" type="ORF">FNU76_11495</name>
</gene>
<accession>A0A516SFJ5</accession>
<dbReference type="KEGG" id="cari:FNU76_11495"/>
<evidence type="ECO:0000313" key="3">
    <source>
        <dbReference type="Proteomes" id="UP000317550"/>
    </source>
</evidence>
<organism evidence="2 3">
    <name type="scientific">Chitinimonas arctica</name>
    <dbReference type="NCBI Taxonomy" id="2594795"/>
    <lineage>
        <taxon>Bacteria</taxon>
        <taxon>Pseudomonadati</taxon>
        <taxon>Pseudomonadota</taxon>
        <taxon>Betaproteobacteria</taxon>
        <taxon>Neisseriales</taxon>
        <taxon>Chitinibacteraceae</taxon>
        <taxon>Chitinimonas</taxon>
    </lineage>
</organism>
<protein>
    <recommendedName>
        <fullName evidence="4">DUF904 domain-containing protein</fullName>
    </recommendedName>
</protein>
<dbReference type="RefSeq" id="WP_144278329.1">
    <property type="nucleotide sequence ID" value="NZ_CP041730.1"/>
</dbReference>
<feature type="coiled-coil region" evidence="1">
    <location>
        <begin position="5"/>
        <end position="60"/>
    </location>
</feature>
<sequence length="71" mass="7982">MDADLQYLEDRITALAQLCQQLRTENVALRETVVALKSDNRRLLDKVEGAKARVETLLGQFPAEALPEDVE</sequence>
<evidence type="ECO:0000256" key="1">
    <source>
        <dbReference type="SAM" id="Coils"/>
    </source>
</evidence>
<dbReference type="EMBL" id="CP041730">
    <property type="protein sequence ID" value="QDQ26936.1"/>
    <property type="molecule type" value="Genomic_DNA"/>
</dbReference>
<proteinExistence type="predicted"/>
<name>A0A516SFJ5_9NEIS</name>
<dbReference type="AlphaFoldDB" id="A0A516SFJ5"/>